<dbReference type="Proteomes" id="UP000689195">
    <property type="component" value="Unassembled WGS sequence"/>
</dbReference>
<reference evidence="1" key="1">
    <citation type="submission" date="2021-01" db="EMBL/GenBank/DDBJ databases">
        <authorList>
            <consortium name="Genoscope - CEA"/>
            <person name="William W."/>
        </authorList>
    </citation>
    <scope>NUCLEOTIDE SEQUENCE</scope>
</reference>
<dbReference type="AlphaFoldDB" id="A0A8S1XNG2"/>
<name>A0A8S1XNG2_9CILI</name>
<comment type="caution">
    <text evidence="1">The sequence shown here is derived from an EMBL/GenBank/DDBJ whole genome shotgun (WGS) entry which is preliminary data.</text>
</comment>
<proteinExistence type="predicted"/>
<organism evidence="1 2">
    <name type="scientific">Paramecium pentaurelia</name>
    <dbReference type="NCBI Taxonomy" id="43138"/>
    <lineage>
        <taxon>Eukaryota</taxon>
        <taxon>Sar</taxon>
        <taxon>Alveolata</taxon>
        <taxon>Ciliophora</taxon>
        <taxon>Intramacronucleata</taxon>
        <taxon>Oligohymenophorea</taxon>
        <taxon>Peniculida</taxon>
        <taxon>Parameciidae</taxon>
        <taxon>Paramecium</taxon>
    </lineage>
</organism>
<protein>
    <submittedName>
        <fullName evidence="1">Uncharacterized protein</fullName>
    </submittedName>
</protein>
<keyword evidence="2" id="KW-1185">Reference proteome</keyword>
<evidence type="ECO:0000313" key="1">
    <source>
        <dbReference type="EMBL" id="CAD8202228.1"/>
    </source>
</evidence>
<accession>A0A8S1XNG2</accession>
<sequence length="77" mass="9256">MLYYSQINKSDIIKQVSRNFGIVQNKIQIDKPMSHEQENIYNHLHKYCNSIIIGSFQSNNNQINAFYKQEYRMKQII</sequence>
<evidence type="ECO:0000313" key="2">
    <source>
        <dbReference type="Proteomes" id="UP000689195"/>
    </source>
</evidence>
<gene>
    <name evidence="1" type="ORF">PPENT_87.1.T1300106</name>
</gene>
<dbReference type="EMBL" id="CAJJDO010000130">
    <property type="protein sequence ID" value="CAD8202228.1"/>
    <property type="molecule type" value="Genomic_DNA"/>
</dbReference>